<proteinExistence type="predicted"/>
<name>A0A655CQS2_SALET</name>
<dbReference type="EMBL" id="CQPA01000015">
    <property type="protein sequence ID" value="CNU25239.1"/>
    <property type="molecule type" value="Genomic_DNA"/>
</dbReference>
<dbReference type="Proteomes" id="UP000041314">
    <property type="component" value="Unassembled WGS sequence"/>
</dbReference>
<sequence>MRGVGIGAGIVALTLIGYPVQDVSTLFIADAPRPVQRDIAGWRHSLMLHNPFNFIQFALRHRRIRNQGGPYRLQVKRLVTELDIVIH</sequence>
<organism evidence="1 2">
    <name type="scientific">Salmonella enterica subsp. enterica serovar Bovismorbificans</name>
    <dbReference type="NCBI Taxonomy" id="58097"/>
    <lineage>
        <taxon>Bacteria</taxon>
        <taxon>Pseudomonadati</taxon>
        <taxon>Pseudomonadota</taxon>
        <taxon>Gammaproteobacteria</taxon>
        <taxon>Enterobacterales</taxon>
        <taxon>Enterobacteriaceae</taxon>
        <taxon>Salmonella</taxon>
    </lineage>
</organism>
<dbReference type="AlphaFoldDB" id="A0A655CQS2"/>
<protein>
    <submittedName>
        <fullName evidence="1">Uncharacterized protein</fullName>
    </submittedName>
</protein>
<reference evidence="1 2" key="1">
    <citation type="submission" date="2015-03" db="EMBL/GenBank/DDBJ databases">
        <authorList>
            <consortium name="Pathogen Informatics"/>
        </authorList>
    </citation>
    <scope>NUCLEOTIDE SEQUENCE [LARGE SCALE GENOMIC DNA]</scope>
    <source>
        <strain evidence="1 2">A1104</strain>
    </source>
</reference>
<accession>A0A655CQS2</accession>
<evidence type="ECO:0000313" key="1">
    <source>
        <dbReference type="EMBL" id="CNU25239.1"/>
    </source>
</evidence>
<evidence type="ECO:0000313" key="2">
    <source>
        <dbReference type="Proteomes" id="UP000041314"/>
    </source>
</evidence>
<gene>
    <name evidence="1" type="ORF">ERS008198_02312</name>
</gene>